<evidence type="ECO:0000313" key="2">
    <source>
        <dbReference type="Proteomes" id="UP001499895"/>
    </source>
</evidence>
<protein>
    <recommendedName>
        <fullName evidence="3">Phage tail protein</fullName>
    </recommendedName>
</protein>
<gene>
    <name evidence="1" type="ORF">GCM10009544_18230</name>
</gene>
<sequence length="322" mass="35491">MGQDRPHPAPIPPLPMAWGHTYVSITGSKGEGEEIPLTAFTDRRWPGILLQAGATGLDTPPYELHSDSSPNLDGSQFRSARAAAREIMLPVYLYGIDRRSLKETKRKLISALSPRRGHCVLKFVEADSQVRKLHCYYKAGMEGNEGADNAGFRWIKYGIQLTAFDPYFYAEDLRVAEWEFNRGEGMLKKGKAVFPLRLSRGLLADPDVPVVNPGDVESWPIWEIRGPVRDFRFTSPDGRAFGITAPADGKDAVAAGRVLTVDTRPGHKTVSDDTGRNYWPLLDPSPALWPVESGKSAVGISITAGNGPASLKLTLRPRYESY</sequence>
<dbReference type="Proteomes" id="UP001499895">
    <property type="component" value="Unassembled WGS sequence"/>
</dbReference>
<organism evidence="1 2">
    <name type="scientific">Streptomyces stramineus</name>
    <dbReference type="NCBI Taxonomy" id="173861"/>
    <lineage>
        <taxon>Bacteria</taxon>
        <taxon>Bacillati</taxon>
        <taxon>Actinomycetota</taxon>
        <taxon>Actinomycetes</taxon>
        <taxon>Kitasatosporales</taxon>
        <taxon>Streptomycetaceae</taxon>
        <taxon>Streptomyces</taxon>
    </lineage>
</organism>
<name>A0ABN0ZQS1_9ACTN</name>
<accession>A0ABN0ZQS1</accession>
<comment type="caution">
    <text evidence="1">The sequence shown here is derived from an EMBL/GenBank/DDBJ whole genome shotgun (WGS) entry which is preliminary data.</text>
</comment>
<keyword evidence="2" id="KW-1185">Reference proteome</keyword>
<dbReference type="EMBL" id="BAAAHB010000013">
    <property type="protein sequence ID" value="GAA0455856.1"/>
    <property type="molecule type" value="Genomic_DNA"/>
</dbReference>
<evidence type="ECO:0000313" key="1">
    <source>
        <dbReference type="EMBL" id="GAA0455856.1"/>
    </source>
</evidence>
<proteinExistence type="predicted"/>
<reference evidence="1 2" key="1">
    <citation type="journal article" date="2019" name="Int. J. Syst. Evol. Microbiol.">
        <title>The Global Catalogue of Microorganisms (GCM) 10K type strain sequencing project: providing services to taxonomists for standard genome sequencing and annotation.</title>
        <authorList>
            <consortium name="The Broad Institute Genomics Platform"/>
            <consortium name="The Broad Institute Genome Sequencing Center for Infectious Disease"/>
            <person name="Wu L."/>
            <person name="Ma J."/>
        </authorList>
    </citation>
    <scope>NUCLEOTIDE SEQUENCE [LARGE SCALE GENOMIC DNA]</scope>
    <source>
        <strain evidence="1 2">JCM 10649</strain>
    </source>
</reference>
<dbReference type="RefSeq" id="WP_344088489.1">
    <property type="nucleotide sequence ID" value="NZ_BAAAHB010000013.1"/>
</dbReference>
<evidence type="ECO:0008006" key="3">
    <source>
        <dbReference type="Google" id="ProtNLM"/>
    </source>
</evidence>